<evidence type="ECO:0000313" key="2">
    <source>
        <dbReference type="EMBL" id="JAH16298.1"/>
    </source>
</evidence>
<reference evidence="2" key="2">
    <citation type="journal article" date="2015" name="Fish Shellfish Immunol.">
        <title>Early steps in the European eel (Anguilla anguilla)-Vibrio vulnificus interaction in the gills: Role of the RtxA13 toxin.</title>
        <authorList>
            <person name="Callol A."/>
            <person name="Pajuelo D."/>
            <person name="Ebbesson L."/>
            <person name="Teles M."/>
            <person name="MacKenzie S."/>
            <person name="Amaro C."/>
        </authorList>
    </citation>
    <scope>NUCLEOTIDE SEQUENCE</scope>
</reference>
<organism evidence="2">
    <name type="scientific">Anguilla anguilla</name>
    <name type="common">European freshwater eel</name>
    <name type="synonym">Muraena anguilla</name>
    <dbReference type="NCBI Taxonomy" id="7936"/>
    <lineage>
        <taxon>Eukaryota</taxon>
        <taxon>Metazoa</taxon>
        <taxon>Chordata</taxon>
        <taxon>Craniata</taxon>
        <taxon>Vertebrata</taxon>
        <taxon>Euteleostomi</taxon>
        <taxon>Actinopterygii</taxon>
        <taxon>Neopterygii</taxon>
        <taxon>Teleostei</taxon>
        <taxon>Anguilliformes</taxon>
        <taxon>Anguillidae</taxon>
        <taxon>Anguilla</taxon>
    </lineage>
</organism>
<accession>A0A0E9QJQ4</accession>
<sequence length="50" mass="5539">MGMTGQHWALCGDVLKDNDNLACLSFLFLFVPVILFYLLKCILGDTACLT</sequence>
<keyword evidence="1" id="KW-0472">Membrane</keyword>
<evidence type="ECO:0000256" key="1">
    <source>
        <dbReference type="SAM" id="Phobius"/>
    </source>
</evidence>
<protein>
    <submittedName>
        <fullName evidence="2">Uncharacterized protein</fullName>
    </submittedName>
</protein>
<keyword evidence="1" id="KW-0812">Transmembrane</keyword>
<dbReference type="EMBL" id="GBXM01092279">
    <property type="protein sequence ID" value="JAH16298.1"/>
    <property type="molecule type" value="Transcribed_RNA"/>
</dbReference>
<name>A0A0E9QJQ4_ANGAN</name>
<keyword evidence="1" id="KW-1133">Transmembrane helix</keyword>
<reference evidence="2" key="1">
    <citation type="submission" date="2014-11" db="EMBL/GenBank/DDBJ databases">
        <authorList>
            <person name="Amaro Gonzalez C."/>
        </authorList>
    </citation>
    <scope>NUCLEOTIDE SEQUENCE</scope>
</reference>
<feature type="transmembrane region" description="Helical" evidence="1">
    <location>
        <begin position="21"/>
        <end position="39"/>
    </location>
</feature>
<dbReference type="AlphaFoldDB" id="A0A0E9QJQ4"/>
<proteinExistence type="predicted"/>